<proteinExistence type="predicted"/>
<keyword evidence="2" id="KW-0496">Mitochondrion</keyword>
<dbReference type="EMBL" id="LKAM01000034">
    <property type="protein sequence ID" value="KUM45101.1"/>
    <property type="molecule type" value="Genomic_DNA"/>
</dbReference>
<comment type="caution">
    <text evidence="2">The sequence shown here is derived from an EMBL/GenBank/DDBJ whole genome shotgun (WGS) entry which is preliminary data.</text>
</comment>
<dbReference type="EMBL" id="LKAM01000034">
    <property type="protein sequence ID" value="KUM45096.1"/>
    <property type="molecule type" value="Genomic_DNA"/>
</dbReference>
<organism evidence="2">
    <name type="scientific">Picea glauca</name>
    <name type="common">White spruce</name>
    <name type="synonym">Pinus glauca</name>
    <dbReference type="NCBI Taxonomy" id="3330"/>
    <lineage>
        <taxon>Eukaryota</taxon>
        <taxon>Viridiplantae</taxon>
        <taxon>Streptophyta</taxon>
        <taxon>Embryophyta</taxon>
        <taxon>Tracheophyta</taxon>
        <taxon>Spermatophyta</taxon>
        <taxon>Pinopsida</taxon>
        <taxon>Pinidae</taxon>
        <taxon>Conifers I</taxon>
        <taxon>Pinales</taxon>
        <taxon>Pinaceae</taxon>
        <taxon>Picea</taxon>
    </lineage>
</organism>
<gene>
    <name evidence="1" type="ORF">ABT39_MTgene4067</name>
    <name evidence="2" type="ORF">ABT39_MTgene4072</name>
</gene>
<accession>A0A101LTK2</accession>
<geneLocation type="mitochondrion" evidence="2"/>
<sequence>MSIPLITQRPFSRASELCRAGAWTSITRPSLKPLISWDLCVISRAMQIIAASASNFRYLS</sequence>
<evidence type="ECO:0000313" key="2">
    <source>
        <dbReference type="EMBL" id="KUM45101.1"/>
    </source>
</evidence>
<protein>
    <submittedName>
        <fullName evidence="2">Uncharacterized protein</fullName>
    </submittedName>
</protein>
<evidence type="ECO:0000313" key="1">
    <source>
        <dbReference type="EMBL" id="KUM45096.1"/>
    </source>
</evidence>
<name>A0A101LTK2_PICGL</name>
<dbReference type="AlphaFoldDB" id="A0A101LTK2"/>
<reference evidence="2" key="1">
    <citation type="journal article" date="2015" name="Genome Biol. Evol.">
        <title>Organellar Genomes of White Spruce (Picea glauca): Assembly and Annotation.</title>
        <authorList>
            <person name="Jackman S.D."/>
            <person name="Warren R.L."/>
            <person name="Gibb E.A."/>
            <person name="Vandervalk B.P."/>
            <person name="Mohamadi H."/>
            <person name="Chu J."/>
            <person name="Raymond A."/>
            <person name="Pleasance S."/>
            <person name="Coope R."/>
            <person name="Wildung M.R."/>
            <person name="Ritland C.E."/>
            <person name="Bousquet J."/>
            <person name="Jones S.J."/>
            <person name="Bohlmann J."/>
            <person name="Birol I."/>
        </authorList>
    </citation>
    <scope>NUCLEOTIDE SEQUENCE [LARGE SCALE GENOMIC DNA]</scope>
    <source>
        <tissue evidence="2">Flushing bud</tissue>
    </source>
</reference>